<dbReference type="Proteomes" id="UP001219862">
    <property type="component" value="Unassembled WGS sequence"/>
</dbReference>
<accession>A0ABT5KMG5</accession>
<dbReference type="EMBL" id="JAQQXS010000002">
    <property type="protein sequence ID" value="MDC8784112.1"/>
    <property type="molecule type" value="Genomic_DNA"/>
</dbReference>
<evidence type="ECO:0000313" key="1">
    <source>
        <dbReference type="EMBL" id="MDC8784112.1"/>
    </source>
</evidence>
<name>A0ABT5KMG5_9BURK</name>
<comment type="caution">
    <text evidence="1">The sequence shown here is derived from an EMBL/GenBank/DDBJ whole genome shotgun (WGS) entry which is preliminary data.</text>
</comment>
<keyword evidence="2" id="KW-1185">Reference proteome</keyword>
<dbReference type="RefSeq" id="WP_273595227.1">
    <property type="nucleotide sequence ID" value="NZ_JAQQXS010000002.1"/>
</dbReference>
<sequence>MTPLQVEITENLLDTITTKLNESGFFCIENAFKSNTIKEWKSEIKSLLEVHGNRYFSLIQPWVDESSKFRCLAFDDNFRKLLHGLTQRGLEEGNSNNEIYNVLRVIAGKNHNEQSLKFHFDASVVTVLIPLEIPPGNPEESGALVAFPNLRKIRSSSLVNGLEKALYQNPIARKFFASKIKNRTSEKNIYNLEVGNIYIFWGYRTLHANLACKEDSLRATLLFHHGDPHKGSTLTSFIKWTRRLRESRNLNQ</sequence>
<dbReference type="SUPFAM" id="SSF51197">
    <property type="entry name" value="Clavaminate synthase-like"/>
    <property type="match status" value="1"/>
</dbReference>
<reference evidence="1 2" key="1">
    <citation type="submission" date="2022-10" db="EMBL/GenBank/DDBJ databases">
        <title>paucibacter sp. hw8 Genome sequencing.</title>
        <authorList>
            <person name="Park S."/>
        </authorList>
    </citation>
    <scope>NUCLEOTIDE SEQUENCE [LARGE SCALE GENOMIC DNA]</scope>
    <source>
        <strain evidence="2">hw8</strain>
    </source>
</reference>
<protein>
    <submittedName>
        <fullName evidence="1">Uncharacterized protein</fullName>
    </submittedName>
</protein>
<evidence type="ECO:0000313" key="2">
    <source>
        <dbReference type="Proteomes" id="UP001219862"/>
    </source>
</evidence>
<gene>
    <name evidence="1" type="ORF">PRZ01_02765</name>
</gene>
<proteinExistence type="predicted"/>
<organism evidence="1 2">
    <name type="scientific">Roseateles koreensis</name>
    <dbReference type="NCBI Taxonomy" id="2987526"/>
    <lineage>
        <taxon>Bacteria</taxon>
        <taxon>Pseudomonadati</taxon>
        <taxon>Pseudomonadota</taxon>
        <taxon>Betaproteobacteria</taxon>
        <taxon>Burkholderiales</taxon>
        <taxon>Sphaerotilaceae</taxon>
        <taxon>Roseateles</taxon>
    </lineage>
</organism>